<reference evidence="1 2" key="1">
    <citation type="submission" date="2017-04" db="EMBL/GenBank/DDBJ databases">
        <title>Monoglobus pectinilyticus 14 draft genome.</title>
        <authorList>
            <person name="Kim C."/>
            <person name="Rosendale D.I."/>
            <person name="Kelly W.J."/>
            <person name="Tannock G.W."/>
            <person name="Patchett M.L."/>
            <person name="Jordens J.Z."/>
        </authorList>
    </citation>
    <scope>NUCLEOTIDE SEQUENCE [LARGE SCALE GENOMIC DNA]</scope>
    <source>
        <strain evidence="1 2">14</strain>
    </source>
</reference>
<proteinExistence type="predicted"/>
<dbReference type="RefSeq" id="WP_102364547.1">
    <property type="nucleotide sequence ID" value="NZ_CP020991.1"/>
</dbReference>
<dbReference type="AlphaFoldDB" id="A0A2K9P0V2"/>
<protein>
    <submittedName>
        <fullName evidence="1">Uncharacterized protein</fullName>
    </submittedName>
</protein>
<dbReference type="OrthoDB" id="1655248at2"/>
<dbReference type="EMBL" id="CP020991">
    <property type="protein sequence ID" value="AUO18188.1"/>
    <property type="molecule type" value="Genomic_DNA"/>
</dbReference>
<organism evidence="1 2">
    <name type="scientific">Monoglobus pectinilyticus</name>
    <dbReference type="NCBI Taxonomy" id="1981510"/>
    <lineage>
        <taxon>Bacteria</taxon>
        <taxon>Bacillati</taxon>
        <taxon>Bacillota</taxon>
        <taxon>Clostridia</taxon>
        <taxon>Monoglobales</taxon>
        <taxon>Monoglobaceae</taxon>
        <taxon>Monoglobus</taxon>
    </lineage>
</organism>
<evidence type="ECO:0000313" key="1">
    <source>
        <dbReference type="EMBL" id="AUO18188.1"/>
    </source>
</evidence>
<dbReference type="GeneID" id="98061435"/>
<sequence length="74" mass="8740">MRTQRSKLLDAVKRMPELRHSIPGKEFKIQNSEVIKWLIMQPEILNYIWNNIKNSEAIKYNAESGCWSGVDYDN</sequence>
<evidence type="ECO:0000313" key="2">
    <source>
        <dbReference type="Proteomes" id="UP000235589"/>
    </source>
</evidence>
<dbReference type="KEGG" id="mpec:B9O19_00001"/>
<gene>
    <name evidence="1" type="ORF">B9O19_00001</name>
</gene>
<keyword evidence="2" id="KW-1185">Reference proteome</keyword>
<dbReference type="Proteomes" id="UP000235589">
    <property type="component" value="Chromosome"/>
</dbReference>
<name>A0A2K9P0V2_9FIRM</name>
<accession>A0A2K9P0V2</accession>